<dbReference type="KEGG" id="vqi:CCZ37_16985"/>
<reference evidence="2 3" key="1">
    <citation type="submission" date="2017-08" db="EMBL/GenBank/DDBJ databases">
        <title>The Vibrio qinghaiensis sp.-Q67 is a luminous bacteria isolated firstly from Qinghai lake, Qinghai province, China, which has been proved to be very sensitive to detect environmental and food pollutants. Therefore, complete genome analysis of V. qinghaiensis sp.-Q67 highlights the potential application of this strain on detection of hazards in the contaminated environments.</title>
        <authorList>
            <person name="Gong L."/>
        </authorList>
    </citation>
    <scope>NUCLEOTIDE SEQUENCE [LARGE SCALE GENOMIC DNA]</scope>
    <source>
        <strain evidence="2 3">Q67</strain>
    </source>
</reference>
<dbReference type="InterPro" id="IPR007138">
    <property type="entry name" value="ABM_dom"/>
</dbReference>
<dbReference type="PROSITE" id="PS51725">
    <property type="entry name" value="ABM"/>
    <property type="match status" value="1"/>
</dbReference>
<dbReference type="SUPFAM" id="SSF54909">
    <property type="entry name" value="Dimeric alpha+beta barrel"/>
    <property type="match status" value="1"/>
</dbReference>
<dbReference type="AlphaFoldDB" id="A0A223N346"/>
<accession>A0A223N346</accession>
<protein>
    <submittedName>
        <fullName evidence="2">Antibiotic biosynthesis monooxygenase</fullName>
    </submittedName>
</protein>
<name>A0A223N346_9VIBR</name>
<sequence length="94" mass="10764">MSKVILKGFIIVPQSELATVLNELDNHICLTRSEDGCLIFEVTPNEENPCRFDVYEEFRDQAAFENHQLRVKSSTWGKVTINVERNYEVTGICA</sequence>
<evidence type="ECO:0000313" key="2">
    <source>
        <dbReference type="EMBL" id="ASU24179.1"/>
    </source>
</evidence>
<dbReference type="EMBL" id="CP022742">
    <property type="protein sequence ID" value="ASU24179.1"/>
    <property type="molecule type" value="Genomic_DNA"/>
</dbReference>
<keyword evidence="2" id="KW-0560">Oxidoreductase</keyword>
<dbReference type="Proteomes" id="UP000215148">
    <property type="component" value="Chromosome 2"/>
</dbReference>
<feature type="domain" description="ABM" evidence="1">
    <location>
        <begin position="4"/>
        <end position="93"/>
    </location>
</feature>
<evidence type="ECO:0000259" key="1">
    <source>
        <dbReference type="PROSITE" id="PS51725"/>
    </source>
</evidence>
<organism evidence="2 3">
    <name type="scientific">Vibrio qinghaiensis</name>
    <dbReference type="NCBI Taxonomy" id="2025808"/>
    <lineage>
        <taxon>Bacteria</taxon>
        <taxon>Pseudomonadati</taxon>
        <taxon>Pseudomonadota</taxon>
        <taxon>Gammaproteobacteria</taxon>
        <taxon>Vibrionales</taxon>
        <taxon>Vibrionaceae</taxon>
        <taxon>Vibrio</taxon>
    </lineage>
</organism>
<dbReference type="GO" id="GO:0004497">
    <property type="term" value="F:monooxygenase activity"/>
    <property type="evidence" value="ECO:0007669"/>
    <property type="project" value="UniProtKB-KW"/>
</dbReference>
<dbReference type="Pfam" id="PF03992">
    <property type="entry name" value="ABM"/>
    <property type="match status" value="1"/>
</dbReference>
<gene>
    <name evidence="2" type="ORF">CCZ37_16985</name>
</gene>
<dbReference type="Gene3D" id="3.30.70.100">
    <property type="match status" value="1"/>
</dbReference>
<keyword evidence="2" id="KW-0503">Monooxygenase</keyword>
<evidence type="ECO:0000313" key="3">
    <source>
        <dbReference type="Proteomes" id="UP000215148"/>
    </source>
</evidence>
<keyword evidence="3" id="KW-1185">Reference proteome</keyword>
<proteinExistence type="predicted"/>
<dbReference type="RefSeq" id="WP_094501666.1">
    <property type="nucleotide sequence ID" value="NZ_CAWNHI010000002.1"/>
</dbReference>
<dbReference type="InterPro" id="IPR011008">
    <property type="entry name" value="Dimeric_a/b-barrel"/>
</dbReference>